<dbReference type="RefSeq" id="WP_369240926.1">
    <property type="nucleotide sequence ID" value="NZ_CP163435.1"/>
</dbReference>
<dbReference type="SUPFAM" id="SSF53720">
    <property type="entry name" value="ALDH-like"/>
    <property type="match status" value="1"/>
</dbReference>
<dbReference type="InterPro" id="IPR016163">
    <property type="entry name" value="Ald_DH_C"/>
</dbReference>
<gene>
    <name evidence="6" type="ORF">AB5J56_41120</name>
</gene>
<evidence type="ECO:0000313" key="6">
    <source>
        <dbReference type="EMBL" id="XDQ30722.1"/>
    </source>
</evidence>
<dbReference type="PANTHER" id="PTHR11699">
    <property type="entry name" value="ALDEHYDE DEHYDROGENASE-RELATED"/>
    <property type="match status" value="1"/>
</dbReference>
<dbReference type="Gene3D" id="3.40.309.10">
    <property type="entry name" value="Aldehyde Dehydrogenase, Chain A, domain 2"/>
    <property type="match status" value="1"/>
</dbReference>
<feature type="region of interest" description="Disordered" evidence="4">
    <location>
        <begin position="1"/>
        <end position="37"/>
    </location>
</feature>
<dbReference type="InterPro" id="IPR016160">
    <property type="entry name" value="Ald_DH_CS_CYS"/>
</dbReference>
<sequence length="509" mass="53304">MTKPPTGVTEPAAGVPEPPAGVPEPRATATQPRTSVTRHRKAVDALRVVNPATGELIATLPAATALKVARAAEHAGRVFESGVWSRRPPRERAAVLLRLADLMERDAETLARLDSEDAGKPITECRTGDVPGAIESIRWFAEAADKVFGRTAPTGPDQLGLVSREPVGVAAAILPWNYPLAMASWKVGPALAAGNSLLLKPAEATPRSALHLAALAAEAGLPDGVLTVLPGQGAVAGTALARDPLVRALSFTGSTAVGRRILADAAETNFKRVSLEMGGKSPQVLMPDALGFGDELIENMIEAAFLTMGQNCTAGSRVLVHRDIADEVVARFTAAAKDLVIGDPAEPATRIGPLISHTAFQRVADAVDSARSAGAQIHTAGLPHGLPARGAYYPPTVITGAPDGSDVLTRELFGPVVTVQTFASEAEAIRRANATEYGLAASVWTRDLDAAFRLARGIQAGVVSVNAYSEGDITTPFGGWKQSGFGGAEKSTTAFDQWTREKTVWIRTR</sequence>
<dbReference type="InterPro" id="IPR015590">
    <property type="entry name" value="Aldehyde_DH_dom"/>
</dbReference>
<feature type="domain" description="Aldehyde dehydrogenase" evidence="5">
    <location>
        <begin position="44"/>
        <end position="504"/>
    </location>
</feature>
<dbReference type="PROSITE" id="PS00687">
    <property type="entry name" value="ALDEHYDE_DEHYDR_GLU"/>
    <property type="match status" value="1"/>
</dbReference>
<accession>A0AB39PK33</accession>
<evidence type="ECO:0000256" key="4">
    <source>
        <dbReference type="SAM" id="MobiDB-lite"/>
    </source>
</evidence>
<dbReference type="InterPro" id="IPR016161">
    <property type="entry name" value="Ald_DH/histidinol_DH"/>
</dbReference>
<organism evidence="6">
    <name type="scientific">Streptomyces sp. R21</name>
    <dbReference type="NCBI Taxonomy" id="3238627"/>
    <lineage>
        <taxon>Bacteria</taxon>
        <taxon>Bacillati</taxon>
        <taxon>Actinomycetota</taxon>
        <taxon>Actinomycetes</taxon>
        <taxon>Kitasatosporales</taxon>
        <taxon>Streptomycetaceae</taxon>
        <taxon>Streptomyces</taxon>
    </lineage>
</organism>
<dbReference type="InterPro" id="IPR016162">
    <property type="entry name" value="Ald_DH_N"/>
</dbReference>
<feature type="active site" evidence="2">
    <location>
        <position position="276"/>
    </location>
</feature>
<evidence type="ECO:0000256" key="3">
    <source>
        <dbReference type="RuleBase" id="RU003345"/>
    </source>
</evidence>
<reference evidence="6" key="1">
    <citation type="submission" date="2024-07" db="EMBL/GenBank/DDBJ databases">
        <authorList>
            <person name="Yu S.T."/>
        </authorList>
    </citation>
    <scope>NUCLEOTIDE SEQUENCE</scope>
    <source>
        <strain evidence="6">R21</strain>
    </source>
</reference>
<keyword evidence="1 3" id="KW-0560">Oxidoreductase</keyword>
<dbReference type="Pfam" id="PF00171">
    <property type="entry name" value="Aldedh"/>
    <property type="match status" value="1"/>
</dbReference>
<dbReference type="Gene3D" id="3.40.605.10">
    <property type="entry name" value="Aldehyde Dehydrogenase, Chain A, domain 1"/>
    <property type="match status" value="1"/>
</dbReference>
<dbReference type="GO" id="GO:0016620">
    <property type="term" value="F:oxidoreductase activity, acting on the aldehyde or oxo group of donors, NAD or NADP as acceptor"/>
    <property type="evidence" value="ECO:0007669"/>
    <property type="project" value="InterPro"/>
</dbReference>
<dbReference type="PROSITE" id="PS00070">
    <property type="entry name" value="ALDEHYDE_DEHYDR_CYS"/>
    <property type="match status" value="1"/>
</dbReference>
<comment type="similarity">
    <text evidence="3">Belongs to the aldehyde dehydrogenase family.</text>
</comment>
<evidence type="ECO:0000256" key="2">
    <source>
        <dbReference type="PROSITE-ProRule" id="PRU10007"/>
    </source>
</evidence>
<name>A0AB39PK33_9ACTN</name>
<dbReference type="InterPro" id="IPR029510">
    <property type="entry name" value="Ald_DH_CS_GLU"/>
</dbReference>
<evidence type="ECO:0000256" key="1">
    <source>
        <dbReference type="ARBA" id="ARBA00023002"/>
    </source>
</evidence>
<protein>
    <submittedName>
        <fullName evidence="6">Aldehyde dehydrogenase family protein</fullName>
    </submittedName>
</protein>
<proteinExistence type="inferred from homology"/>
<evidence type="ECO:0000259" key="5">
    <source>
        <dbReference type="Pfam" id="PF00171"/>
    </source>
</evidence>
<dbReference type="AlphaFoldDB" id="A0AB39PK33"/>
<dbReference type="FunFam" id="3.40.605.10:FF:000001">
    <property type="entry name" value="Aldehyde dehydrogenase 1"/>
    <property type="match status" value="1"/>
</dbReference>
<dbReference type="EMBL" id="CP163435">
    <property type="protein sequence ID" value="XDQ30722.1"/>
    <property type="molecule type" value="Genomic_DNA"/>
</dbReference>